<reference evidence="2" key="1">
    <citation type="journal article" date="2018" name="Genome Biol.">
        <title>SKESA: strategic k-mer extension for scrupulous assemblies.</title>
        <authorList>
            <person name="Souvorov A."/>
            <person name="Agarwala R."/>
            <person name="Lipman D.J."/>
        </authorList>
    </citation>
    <scope>NUCLEOTIDE SEQUENCE</scope>
    <source>
        <strain evidence="2">YDC697-2</strain>
    </source>
</reference>
<dbReference type="EMBL" id="DACSDU010000032">
    <property type="protein sequence ID" value="HAT1588478.1"/>
    <property type="molecule type" value="Genomic_DNA"/>
</dbReference>
<reference evidence="2" key="2">
    <citation type="submission" date="2020-11" db="EMBL/GenBank/DDBJ databases">
        <authorList>
            <consortium name="NCBI Pathogen Detection Project"/>
        </authorList>
    </citation>
    <scope>NUCLEOTIDE SEQUENCE</scope>
    <source>
        <strain evidence="2">YDC697-2</strain>
    </source>
</reference>
<organism evidence="2">
    <name type="scientific">Citrobacter farmeri</name>
    <dbReference type="NCBI Taxonomy" id="67824"/>
    <lineage>
        <taxon>Bacteria</taxon>
        <taxon>Pseudomonadati</taxon>
        <taxon>Pseudomonadota</taxon>
        <taxon>Gammaproteobacteria</taxon>
        <taxon>Enterobacterales</taxon>
        <taxon>Enterobacteriaceae</taxon>
        <taxon>Citrobacter</taxon>
    </lineage>
</organism>
<sequence>MIQSFIILLTAIITFDAYAVEKSPQETSVVNTVTTDAAQIEIIKEIQRLHIILLGTLIIESKSVVAVNNVNGEQVTTHVKDTIWNVVNQISQDITNPIQPIQPSEDFSAYQKDKSQ</sequence>
<comment type="caution">
    <text evidence="2">The sequence shown here is derived from an EMBL/GenBank/DDBJ whole genome shotgun (WGS) entry which is preliminary data.</text>
</comment>
<dbReference type="AlphaFoldDB" id="A0A8H9TXZ8"/>
<proteinExistence type="predicted"/>
<dbReference type="Proteomes" id="UP000864563">
    <property type="component" value="Unassembled WGS sequence"/>
</dbReference>
<accession>A0A8H9TXZ8</accession>
<dbReference type="RefSeq" id="WP_044702822.1">
    <property type="nucleotide sequence ID" value="NZ_JAAMQE010000005.1"/>
</dbReference>
<gene>
    <name evidence="2" type="ORF">I8Y00_004883</name>
</gene>
<protein>
    <submittedName>
        <fullName evidence="2">Uncharacterized protein</fullName>
    </submittedName>
</protein>
<evidence type="ECO:0000256" key="1">
    <source>
        <dbReference type="SAM" id="MobiDB-lite"/>
    </source>
</evidence>
<name>A0A8H9TXZ8_9ENTR</name>
<evidence type="ECO:0000313" key="2">
    <source>
        <dbReference type="EMBL" id="HAT1588478.1"/>
    </source>
</evidence>
<feature type="region of interest" description="Disordered" evidence="1">
    <location>
        <begin position="97"/>
        <end position="116"/>
    </location>
</feature>